<dbReference type="RefSeq" id="WP_348718757.1">
    <property type="nucleotide sequence ID" value="NZ_CAXJIO010000016.1"/>
</dbReference>
<sequence>MRTYPENIEELEKKHSFSFPLDNKKLELILNNVILRNDIAYVFLKSRILNSLKMQNLFENELFSESFLDKKFNQTDRLKIYKAIKNQLPMPVNERKKLSLHSLFQLNRKPKINTRVLTIKDLIFDLIKQHRLTIKRSFETFFKHELDNLKQDYNNM</sequence>
<dbReference type="EMBL" id="CAXJIO010000016">
    <property type="protein sequence ID" value="CAL2104420.1"/>
    <property type="molecule type" value="Genomic_DNA"/>
</dbReference>
<keyword evidence="2" id="KW-1185">Reference proteome</keyword>
<organism evidence="1 2">
    <name type="scientific">Tenacibaculum polynesiense</name>
    <dbReference type="NCBI Taxonomy" id="3137857"/>
    <lineage>
        <taxon>Bacteria</taxon>
        <taxon>Pseudomonadati</taxon>
        <taxon>Bacteroidota</taxon>
        <taxon>Flavobacteriia</taxon>
        <taxon>Flavobacteriales</taxon>
        <taxon>Flavobacteriaceae</taxon>
        <taxon>Tenacibaculum</taxon>
    </lineage>
</organism>
<dbReference type="Proteomes" id="UP001497527">
    <property type="component" value="Unassembled WGS sequence"/>
</dbReference>
<accession>A0ABM9PFR8</accession>
<protein>
    <submittedName>
        <fullName evidence="1">Uncharacterized protein</fullName>
    </submittedName>
</protein>
<reference evidence="1 2" key="1">
    <citation type="submission" date="2024-05" db="EMBL/GenBank/DDBJ databases">
        <authorList>
            <person name="Duchaud E."/>
        </authorList>
    </citation>
    <scope>NUCLEOTIDE SEQUENCE [LARGE SCALE GENOMIC DNA]</scope>
    <source>
        <strain evidence="1">Ena-SAMPLE-TAB-13-05-2024-13:56:06:370-140308</strain>
    </source>
</reference>
<evidence type="ECO:0000313" key="1">
    <source>
        <dbReference type="EMBL" id="CAL2104420.1"/>
    </source>
</evidence>
<evidence type="ECO:0000313" key="2">
    <source>
        <dbReference type="Proteomes" id="UP001497527"/>
    </source>
</evidence>
<proteinExistence type="predicted"/>
<comment type="caution">
    <text evidence="1">The sequence shown here is derived from an EMBL/GenBank/DDBJ whole genome shotgun (WGS) entry which is preliminary data.</text>
</comment>
<gene>
    <name evidence="1" type="ORF">T190423A01A_70113</name>
</gene>
<name>A0ABM9PFR8_9FLAO</name>